<dbReference type="GeneID" id="14918019"/>
<feature type="compositionally biased region" description="Basic residues" evidence="1">
    <location>
        <begin position="1"/>
        <end position="16"/>
    </location>
</feature>
<keyword evidence="3" id="KW-1185">Reference proteome</keyword>
<feature type="compositionally biased region" description="Polar residues" evidence="1">
    <location>
        <begin position="28"/>
        <end position="39"/>
    </location>
</feature>
<gene>
    <name evidence="2" type="ORF">ACA1_060480</name>
</gene>
<evidence type="ECO:0000313" key="2">
    <source>
        <dbReference type="EMBL" id="ELR17321.1"/>
    </source>
</evidence>
<dbReference type="VEuPathDB" id="AmoebaDB:ACA1_060480"/>
<sequence length="348" mass="37451">MDRPTKGRSSRGRGGRGGRSEAPPRGTKVTSTGARGSSASKKRTRLVLEVARFEDYRAVAERLQGGASGVALDADVFGVAGVLHREVVLRRGVTAIWGGGDPCFRFQTRGGNVADIARTLLRLHHHHHHPHHQGHVATSSSSAADARSGLLIGAVQRDDYAGKVPAFEEVVVAYHASLAQVGGRPTFGGFETAAVAVPPAYREFLASLRREVAQEEEEEEEKDASKKRQRTFLPPEGLYPMAASAGYLSLLPALLGARELVLMVVPTAGTITLQEVTYTQLLIEHLAKQQGGEAVAPPVHIYAVTWPDMEAHLQPGEKNGRCKLLAIMAVLRALHARFPANVHFVAVD</sequence>
<accession>L8GYY3</accession>
<organism evidence="2 3">
    <name type="scientific">Acanthamoeba castellanii (strain ATCC 30010 / Neff)</name>
    <dbReference type="NCBI Taxonomy" id="1257118"/>
    <lineage>
        <taxon>Eukaryota</taxon>
        <taxon>Amoebozoa</taxon>
        <taxon>Discosea</taxon>
        <taxon>Longamoebia</taxon>
        <taxon>Centramoebida</taxon>
        <taxon>Acanthamoebidae</taxon>
        <taxon>Acanthamoeba</taxon>
    </lineage>
</organism>
<evidence type="ECO:0000256" key="1">
    <source>
        <dbReference type="SAM" id="MobiDB-lite"/>
    </source>
</evidence>
<feature type="region of interest" description="Disordered" evidence="1">
    <location>
        <begin position="1"/>
        <end position="42"/>
    </location>
</feature>
<dbReference type="AlphaFoldDB" id="L8GYY3"/>
<name>L8GYY3_ACACF</name>
<dbReference type="RefSeq" id="XP_004339334.1">
    <property type="nucleotide sequence ID" value="XM_004339286.1"/>
</dbReference>
<dbReference type="Proteomes" id="UP000011083">
    <property type="component" value="Unassembled WGS sequence"/>
</dbReference>
<reference evidence="2 3" key="1">
    <citation type="journal article" date="2013" name="Genome Biol.">
        <title>Genome of Acanthamoeba castellanii highlights extensive lateral gene transfer and early evolution of tyrosine kinase signaling.</title>
        <authorList>
            <person name="Clarke M."/>
            <person name="Lohan A.J."/>
            <person name="Liu B."/>
            <person name="Lagkouvardos I."/>
            <person name="Roy S."/>
            <person name="Zafar N."/>
            <person name="Bertelli C."/>
            <person name="Schilde C."/>
            <person name="Kianianmomeni A."/>
            <person name="Burglin T.R."/>
            <person name="Frech C."/>
            <person name="Turcotte B."/>
            <person name="Kopec K.O."/>
            <person name="Synnott J.M."/>
            <person name="Choo C."/>
            <person name="Paponov I."/>
            <person name="Finkler A."/>
            <person name="Soon Heng Tan C."/>
            <person name="Hutchins A.P."/>
            <person name="Weinmeier T."/>
            <person name="Rattei T."/>
            <person name="Chu J.S."/>
            <person name="Gimenez G."/>
            <person name="Irimia M."/>
            <person name="Rigden D.J."/>
            <person name="Fitzpatrick D.A."/>
            <person name="Lorenzo-Morales J."/>
            <person name="Bateman A."/>
            <person name="Chiu C.H."/>
            <person name="Tang P."/>
            <person name="Hegemann P."/>
            <person name="Fromm H."/>
            <person name="Raoult D."/>
            <person name="Greub G."/>
            <person name="Miranda-Saavedra D."/>
            <person name="Chen N."/>
            <person name="Nash P."/>
            <person name="Ginger M.L."/>
            <person name="Horn M."/>
            <person name="Schaap P."/>
            <person name="Caler L."/>
            <person name="Loftus B."/>
        </authorList>
    </citation>
    <scope>NUCLEOTIDE SEQUENCE [LARGE SCALE GENOMIC DNA]</scope>
    <source>
        <strain evidence="2 3">Neff</strain>
    </source>
</reference>
<evidence type="ECO:0000313" key="3">
    <source>
        <dbReference type="Proteomes" id="UP000011083"/>
    </source>
</evidence>
<dbReference type="EMBL" id="KB007974">
    <property type="protein sequence ID" value="ELR17321.1"/>
    <property type="molecule type" value="Genomic_DNA"/>
</dbReference>
<proteinExistence type="predicted"/>
<dbReference type="KEGG" id="acan:ACA1_060480"/>
<feature type="region of interest" description="Disordered" evidence="1">
    <location>
        <begin position="212"/>
        <end position="231"/>
    </location>
</feature>
<protein>
    <submittedName>
        <fullName evidence="2">Uncharacterized protein</fullName>
    </submittedName>
</protein>